<reference evidence="10 11" key="1">
    <citation type="submission" date="2020-10" db="EMBL/GenBank/DDBJ databases">
        <title>Connecting structure to function with the recovery of over 1000 high-quality activated sludge metagenome-assembled genomes encoding full-length rRNA genes using long-read sequencing.</title>
        <authorList>
            <person name="Singleton C.M."/>
            <person name="Petriglieri F."/>
            <person name="Kristensen J.M."/>
            <person name="Kirkegaard R.H."/>
            <person name="Michaelsen T.Y."/>
            <person name="Andersen M.H."/>
            <person name="Karst S.M."/>
            <person name="Dueholm M.S."/>
            <person name="Nielsen P.H."/>
            <person name="Albertsen M."/>
        </authorList>
    </citation>
    <scope>NUCLEOTIDE SEQUENCE [LARGE SCALE GENOMIC DNA]</scope>
    <source>
        <strain evidence="10">Lyne_18-Q3-R50-59_MAXAC.006</strain>
    </source>
</reference>
<feature type="binding site" evidence="6">
    <location>
        <position position="285"/>
    </location>
    <ligand>
        <name>a divalent metal cation</name>
        <dbReference type="ChEBI" id="CHEBI:60240"/>
        <label>1</label>
    </ligand>
</feature>
<comment type="function">
    <text evidence="1 6">Removes the N-terminal methionine from nascent proteins. The N-terminal methionine is often cleaved when the second residue in the primary sequence is small and uncharged (Met-Ala-, Cys, Gly, Pro, Ser, Thr, or Val). Requires deformylation of the N(alpha)-formylated initiator methionine before it can be hydrolyzed.</text>
</comment>
<comment type="cofactor">
    <cofactor evidence="6">
        <name>Co(2+)</name>
        <dbReference type="ChEBI" id="CHEBI:48828"/>
    </cofactor>
    <cofactor evidence="6">
        <name>Zn(2+)</name>
        <dbReference type="ChEBI" id="CHEBI:29105"/>
    </cofactor>
    <cofactor evidence="6">
        <name>Mn(2+)</name>
        <dbReference type="ChEBI" id="CHEBI:29035"/>
    </cofactor>
    <cofactor evidence="6">
        <name>Fe(2+)</name>
        <dbReference type="ChEBI" id="CHEBI:29033"/>
    </cofactor>
    <text evidence="6">Binds 2 divalent metal cations per subunit. Has a high-affinity and a low affinity metal-binding site. The true nature of the physiological cofactor is under debate. The enzyme is active with cobalt, zinc, manganese or divalent iron ions. Most likely, methionine aminopeptidases function as mononuclear Fe(2+)-metalloproteases under physiological conditions, and the catalytically relevant metal-binding site has been assigned to the histidine-containing high-affinity site.</text>
</comment>
<feature type="compositionally biased region" description="Basic residues" evidence="8">
    <location>
        <begin position="1"/>
        <end position="11"/>
    </location>
</feature>
<evidence type="ECO:0000313" key="10">
    <source>
        <dbReference type="EMBL" id="MBK9297813.1"/>
    </source>
</evidence>
<dbReference type="NCBIfam" id="TIGR00500">
    <property type="entry name" value="met_pdase_I"/>
    <property type="match status" value="1"/>
</dbReference>
<gene>
    <name evidence="6 10" type="primary">map</name>
    <name evidence="10" type="ORF">IPN02_13470</name>
</gene>
<feature type="binding site" evidence="6">
    <location>
        <position position="254"/>
    </location>
    <ligand>
        <name>a divalent metal cation</name>
        <dbReference type="ChEBI" id="CHEBI:60240"/>
        <label>2</label>
        <note>catalytic</note>
    </ligand>
</feature>
<dbReference type="SUPFAM" id="SSF55920">
    <property type="entry name" value="Creatinase/aminopeptidase"/>
    <property type="match status" value="1"/>
</dbReference>
<dbReference type="InterPro" id="IPR036005">
    <property type="entry name" value="Creatinase/aminopeptidase-like"/>
</dbReference>
<dbReference type="Pfam" id="PF00557">
    <property type="entry name" value="Peptidase_M24"/>
    <property type="match status" value="1"/>
</dbReference>
<proteinExistence type="inferred from homology"/>
<evidence type="ECO:0000256" key="5">
    <source>
        <dbReference type="ARBA" id="ARBA00022801"/>
    </source>
</evidence>
<dbReference type="PANTHER" id="PTHR43330:SF8">
    <property type="entry name" value="METHIONINE AMINOPEPTIDASE 1D, MITOCHONDRIAL"/>
    <property type="match status" value="1"/>
</dbReference>
<evidence type="ECO:0000256" key="4">
    <source>
        <dbReference type="ARBA" id="ARBA00022723"/>
    </source>
</evidence>
<dbReference type="GO" id="GO:0006508">
    <property type="term" value="P:proteolysis"/>
    <property type="evidence" value="ECO:0007669"/>
    <property type="project" value="UniProtKB-KW"/>
</dbReference>
<name>A0A936NCL4_9ACTN</name>
<dbReference type="GO" id="GO:0046872">
    <property type="term" value="F:metal ion binding"/>
    <property type="evidence" value="ECO:0007669"/>
    <property type="project" value="UniProtKB-UniRule"/>
</dbReference>
<keyword evidence="4 6" id="KW-0479">Metal-binding</keyword>
<dbReference type="HAMAP" id="MF_01974">
    <property type="entry name" value="MetAP_1"/>
    <property type="match status" value="1"/>
</dbReference>
<feature type="domain" description="Peptidase M24" evidence="9">
    <location>
        <begin position="63"/>
        <end position="292"/>
    </location>
</feature>
<keyword evidence="2 6" id="KW-0031">Aminopeptidase</keyword>
<dbReference type="Gene3D" id="3.90.230.10">
    <property type="entry name" value="Creatinase/methionine aminopeptidase superfamily"/>
    <property type="match status" value="1"/>
</dbReference>
<dbReference type="PRINTS" id="PR00599">
    <property type="entry name" value="MAPEPTIDASE"/>
</dbReference>
<feature type="binding site" evidence="6">
    <location>
        <position position="128"/>
    </location>
    <ligand>
        <name>substrate</name>
    </ligand>
</feature>
<feature type="binding site" evidence="6">
    <location>
        <position position="156"/>
    </location>
    <ligand>
        <name>a divalent metal cation</name>
        <dbReference type="ChEBI" id="CHEBI:60240"/>
        <label>1</label>
    </ligand>
</feature>
<comment type="similarity">
    <text evidence="6">Belongs to the peptidase M24A family. Methionine aminopeptidase type 1 subfamily.</text>
</comment>
<comment type="subunit">
    <text evidence="6">Monomer.</text>
</comment>
<accession>A0A936NCL4</accession>
<dbReference type="EC" id="3.4.11.18" evidence="6 7"/>
<dbReference type="GO" id="GO:0070006">
    <property type="term" value="F:metalloaminopeptidase activity"/>
    <property type="evidence" value="ECO:0007669"/>
    <property type="project" value="UniProtKB-UniRule"/>
</dbReference>
<evidence type="ECO:0000256" key="3">
    <source>
        <dbReference type="ARBA" id="ARBA00022670"/>
    </source>
</evidence>
<feature type="binding site" evidence="6">
    <location>
        <position position="145"/>
    </location>
    <ligand>
        <name>a divalent metal cation</name>
        <dbReference type="ChEBI" id="CHEBI:60240"/>
        <label>1</label>
    </ligand>
</feature>
<feature type="binding site" evidence="6">
    <location>
        <position position="156"/>
    </location>
    <ligand>
        <name>a divalent metal cation</name>
        <dbReference type="ChEBI" id="CHEBI:60240"/>
        <label>2</label>
        <note>catalytic</note>
    </ligand>
</feature>
<feature type="binding site" evidence="6">
    <location>
        <position position="221"/>
    </location>
    <ligand>
        <name>a divalent metal cation</name>
        <dbReference type="ChEBI" id="CHEBI:60240"/>
        <label>2</label>
        <note>catalytic</note>
    </ligand>
</feature>
<dbReference type="EMBL" id="JADJZA010000007">
    <property type="protein sequence ID" value="MBK9297813.1"/>
    <property type="molecule type" value="Genomic_DNA"/>
</dbReference>
<dbReference type="CDD" id="cd01086">
    <property type="entry name" value="MetAP1"/>
    <property type="match status" value="1"/>
</dbReference>
<protein>
    <recommendedName>
        <fullName evidence="6 7">Methionine aminopeptidase</fullName>
        <shortName evidence="6">MAP</shortName>
        <shortName evidence="6">MetAP</shortName>
        <ecNumber evidence="6 7">3.4.11.18</ecNumber>
    </recommendedName>
    <alternativeName>
        <fullName evidence="6">Peptidase M</fullName>
    </alternativeName>
</protein>
<evidence type="ECO:0000313" key="11">
    <source>
        <dbReference type="Proteomes" id="UP000727993"/>
    </source>
</evidence>
<comment type="catalytic activity">
    <reaction evidence="6 7">
        <text>Release of N-terminal amino acids, preferentially methionine, from peptides and arylamides.</text>
        <dbReference type="EC" id="3.4.11.18"/>
    </reaction>
</comment>
<evidence type="ECO:0000256" key="2">
    <source>
        <dbReference type="ARBA" id="ARBA00022438"/>
    </source>
</evidence>
<dbReference type="PROSITE" id="PS00680">
    <property type="entry name" value="MAP_1"/>
    <property type="match status" value="1"/>
</dbReference>
<evidence type="ECO:0000256" key="1">
    <source>
        <dbReference type="ARBA" id="ARBA00002521"/>
    </source>
</evidence>
<evidence type="ECO:0000256" key="6">
    <source>
        <dbReference type="HAMAP-Rule" id="MF_01974"/>
    </source>
</evidence>
<dbReference type="InterPro" id="IPR002467">
    <property type="entry name" value="Pept_M24A_MAP1"/>
</dbReference>
<dbReference type="InterPro" id="IPR000994">
    <property type="entry name" value="Pept_M24"/>
</dbReference>
<feature type="region of interest" description="Disordered" evidence="8">
    <location>
        <begin position="1"/>
        <end position="55"/>
    </location>
</feature>
<dbReference type="GO" id="GO:0004239">
    <property type="term" value="F:initiator methionyl aminopeptidase activity"/>
    <property type="evidence" value="ECO:0007669"/>
    <property type="project" value="UniProtKB-UniRule"/>
</dbReference>
<sequence>MVKRKRRRVRRISTPPPSGPIEAGLISPRRSVPTGIGRPEYALDGEPSSRTSRAVRTEDELARMRVSGRLAAEVLNEVCAAVEVGITTDELDRIGHEAAVARDSYPSPLNYRGFPKSLCTSVNEVICHGIPDSRRLTDGDIINIDITVFHDGVHGDTSCTVLVGDVDEESRRLVRVTRAAMHAGIGAVAPGARVQDIGRAIEAEVDRHGGRFGIVREFIGHGIGDQFHTSLQIPHYFDPRATTVLEPGMTFTIEPMITVGPAEVWMWDDDWTALTVSGQRTAQFEHTMVVTETGVELLTMPADGPPAEERFAEAVASTTAN</sequence>
<keyword evidence="3 6" id="KW-0645">Protease</keyword>
<organism evidence="10 11">
    <name type="scientific">Candidatus Neomicrothrix subdominans</name>
    <dbReference type="NCBI Taxonomy" id="2954438"/>
    <lineage>
        <taxon>Bacteria</taxon>
        <taxon>Bacillati</taxon>
        <taxon>Actinomycetota</taxon>
        <taxon>Acidimicrobiia</taxon>
        <taxon>Acidimicrobiales</taxon>
        <taxon>Microthrixaceae</taxon>
        <taxon>Candidatus Neomicrothrix</taxon>
    </lineage>
</organism>
<comment type="caution">
    <text evidence="10">The sequence shown here is derived from an EMBL/GenBank/DDBJ whole genome shotgun (WGS) entry which is preliminary data.</text>
</comment>
<dbReference type="Proteomes" id="UP000727993">
    <property type="component" value="Unassembled WGS sequence"/>
</dbReference>
<dbReference type="AlphaFoldDB" id="A0A936NCL4"/>
<dbReference type="PANTHER" id="PTHR43330">
    <property type="entry name" value="METHIONINE AMINOPEPTIDASE"/>
    <property type="match status" value="1"/>
</dbReference>
<keyword evidence="5 6" id="KW-0378">Hydrolase</keyword>
<evidence type="ECO:0000259" key="9">
    <source>
        <dbReference type="Pfam" id="PF00557"/>
    </source>
</evidence>
<evidence type="ECO:0000256" key="7">
    <source>
        <dbReference type="RuleBase" id="RU003653"/>
    </source>
</evidence>
<dbReference type="InterPro" id="IPR001714">
    <property type="entry name" value="Pept_M24_MAP"/>
</dbReference>
<feature type="binding site" evidence="6">
    <location>
        <position position="228"/>
    </location>
    <ligand>
        <name>substrate</name>
    </ligand>
</feature>
<feature type="binding site" evidence="6">
    <location>
        <position position="285"/>
    </location>
    <ligand>
        <name>a divalent metal cation</name>
        <dbReference type="ChEBI" id="CHEBI:60240"/>
        <label>2</label>
        <note>catalytic</note>
    </ligand>
</feature>
<evidence type="ECO:0000256" key="8">
    <source>
        <dbReference type="SAM" id="MobiDB-lite"/>
    </source>
</evidence>